<organism evidence="1 2">
    <name type="scientific">Ambispora gerdemannii</name>
    <dbReference type="NCBI Taxonomy" id="144530"/>
    <lineage>
        <taxon>Eukaryota</taxon>
        <taxon>Fungi</taxon>
        <taxon>Fungi incertae sedis</taxon>
        <taxon>Mucoromycota</taxon>
        <taxon>Glomeromycotina</taxon>
        <taxon>Glomeromycetes</taxon>
        <taxon>Archaeosporales</taxon>
        <taxon>Ambisporaceae</taxon>
        <taxon>Ambispora</taxon>
    </lineage>
</organism>
<dbReference type="EMBL" id="CAJVPL010000208">
    <property type="protein sequence ID" value="CAG8465785.1"/>
    <property type="molecule type" value="Genomic_DNA"/>
</dbReference>
<dbReference type="Proteomes" id="UP000789831">
    <property type="component" value="Unassembled WGS sequence"/>
</dbReference>
<comment type="caution">
    <text evidence="1">The sequence shown here is derived from an EMBL/GenBank/DDBJ whole genome shotgun (WGS) entry which is preliminary data.</text>
</comment>
<evidence type="ECO:0000313" key="1">
    <source>
        <dbReference type="EMBL" id="CAG8465785.1"/>
    </source>
</evidence>
<protein>
    <submittedName>
        <fullName evidence="1">12010_t:CDS:1</fullName>
    </submittedName>
</protein>
<accession>A0A9N8VVI7</accession>
<dbReference type="OrthoDB" id="2271250at2759"/>
<proteinExistence type="predicted"/>
<keyword evidence="2" id="KW-1185">Reference proteome</keyword>
<name>A0A9N8VVI7_9GLOM</name>
<evidence type="ECO:0000313" key="2">
    <source>
        <dbReference type="Proteomes" id="UP000789831"/>
    </source>
</evidence>
<gene>
    <name evidence="1" type="ORF">AGERDE_LOCUS2484</name>
</gene>
<reference evidence="1" key="1">
    <citation type="submission" date="2021-06" db="EMBL/GenBank/DDBJ databases">
        <authorList>
            <person name="Kallberg Y."/>
            <person name="Tangrot J."/>
            <person name="Rosling A."/>
        </authorList>
    </citation>
    <scope>NUCLEOTIDE SEQUENCE</scope>
    <source>
        <strain evidence="1">MT106</strain>
    </source>
</reference>
<sequence length="67" mass="7914">MSFIKKIKSQYEMWKINKYTRRRPTVASNFAQKDTEFYRQHYVDGVYLSTGPTVEVINDNKANDGSF</sequence>
<dbReference type="AlphaFoldDB" id="A0A9N8VVI7"/>